<protein>
    <submittedName>
        <fullName evidence="1">Uncharacterized protein</fullName>
    </submittedName>
</protein>
<dbReference type="AlphaFoldDB" id="A0A0F9PN22"/>
<dbReference type="EMBL" id="LAZR01002755">
    <property type="protein sequence ID" value="KKN25977.1"/>
    <property type="molecule type" value="Genomic_DNA"/>
</dbReference>
<proteinExistence type="predicted"/>
<gene>
    <name evidence="1" type="ORF">LCGC14_0879150</name>
</gene>
<name>A0A0F9PN22_9ZZZZ</name>
<sequence>MKRYYITIKLNRPEDIGPVVELILSEMKSLCKVLVHEYIGELICFSVDTEESKPPVSFVGTAGYRGSVLPRSLEKKVRRLSRGKIRFKIVSTIGTLPFSTR</sequence>
<organism evidence="1">
    <name type="scientific">marine sediment metagenome</name>
    <dbReference type="NCBI Taxonomy" id="412755"/>
    <lineage>
        <taxon>unclassified sequences</taxon>
        <taxon>metagenomes</taxon>
        <taxon>ecological metagenomes</taxon>
    </lineage>
</organism>
<accession>A0A0F9PN22</accession>
<comment type="caution">
    <text evidence="1">The sequence shown here is derived from an EMBL/GenBank/DDBJ whole genome shotgun (WGS) entry which is preliminary data.</text>
</comment>
<reference evidence="1" key="1">
    <citation type="journal article" date="2015" name="Nature">
        <title>Complex archaea that bridge the gap between prokaryotes and eukaryotes.</title>
        <authorList>
            <person name="Spang A."/>
            <person name="Saw J.H."/>
            <person name="Jorgensen S.L."/>
            <person name="Zaremba-Niedzwiedzka K."/>
            <person name="Martijn J."/>
            <person name="Lind A.E."/>
            <person name="van Eijk R."/>
            <person name="Schleper C."/>
            <person name="Guy L."/>
            <person name="Ettema T.J."/>
        </authorList>
    </citation>
    <scope>NUCLEOTIDE SEQUENCE</scope>
</reference>
<evidence type="ECO:0000313" key="1">
    <source>
        <dbReference type="EMBL" id="KKN25977.1"/>
    </source>
</evidence>